<comment type="caution">
    <text evidence="2">The sequence shown here is derived from an EMBL/GenBank/DDBJ whole genome shotgun (WGS) entry which is preliminary data.</text>
</comment>
<evidence type="ECO:0000313" key="2">
    <source>
        <dbReference type="EMBL" id="PAF54865.1"/>
    </source>
</evidence>
<dbReference type="RefSeq" id="WP_084232466.1">
    <property type="nucleotide sequence ID" value="NZ_FWXE01000008.1"/>
</dbReference>
<gene>
    <name evidence="2" type="ORF">CJF60_03970</name>
</gene>
<dbReference type="Proteomes" id="UP000217033">
    <property type="component" value="Unassembled WGS sequence"/>
</dbReference>
<reference evidence="2" key="1">
    <citation type="submission" date="2017-08" db="EMBL/GenBank/DDBJ databases">
        <authorList>
            <person name="Alvarez-Ponce D."/>
            <person name="Weitzman C.L."/>
            <person name="Tillett R.L."/>
            <person name="Sandmeier F.C."/>
            <person name="Tracy C.R."/>
        </authorList>
    </citation>
    <scope>NUCLEOTIDE SEQUENCE [LARGE SCALE GENOMIC DNA]</scope>
    <source>
        <strain evidence="2">PS6</strain>
    </source>
</reference>
<feature type="signal peptide" evidence="1">
    <location>
        <begin position="1"/>
        <end position="29"/>
    </location>
</feature>
<evidence type="ECO:0000313" key="3">
    <source>
        <dbReference type="Proteomes" id="UP000217033"/>
    </source>
</evidence>
<keyword evidence="1" id="KW-0732">Signal</keyword>
<protein>
    <recommendedName>
        <fullName evidence="4">P60-like lipoprotein</fullName>
    </recommendedName>
</protein>
<proteinExistence type="predicted"/>
<dbReference type="NCBIfam" id="NF045835">
    <property type="entry name" value="P60_lipo"/>
    <property type="match status" value="1"/>
</dbReference>
<evidence type="ECO:0008006" key="4">
    <source>
        <dbReference type="Google" id="ProtNLM"/>
    </source>
</evidence>
<dbReference type="EMBL" id="NQMN01000002">
    <property type="protein sequence ID" value="PAF54865.1"/>
    <property type="molecule type" value="Genomic_DNA"/>
</dbReference>
<evidence type="ECO:0000256" key="1">
    <source>
        <dbReference type="SAM" id="SignalP"/>
    </source>
</evidence>
<dbReference type="InterPro" id="IPR054783">
    <property type="entry name" value="P60-like"/>
</dbReference>
<accession>A0ABX4H4P1</accession>
<sequence length="446" mass="49206">MAKKFNLKSFLKLSLPLVGLSAVAVSAVACGQVVDSTEKGTQDGTLGGAPVKAAVFSLYKETILANLYGIDSLQNNDTYLDDANSEFYQDAYSAWLFYASTNILNNINWFQEQRSTWDTNGISSYNFKDTTNTINVDNNYQSANTFKTLFLNQTSTIRNDLVNYLLVKRYLLNQSLEDVKKSLTNYDTIMSDATAETDATKILYKSINVENTSDFFLMKYLLSDAKIINQWKYTSTPPLSQITSGVIATVKSVADYNAIVTDSAQQLKTINTNFAVNGASTDNLAALFAYQGFVNFSETATPAGDFSWTMDSLKARTASNGIVEGFQDLPSNVLYTQQQLTANAATASTDDVTEVTVMSETNGTTTVNATYAIKIAPLFNTTSETFTFTGTPWASNEQQRLITFWLNKIDSTLITKALTHYKALGYSVSTDIESLKKNIEGEEYYA</sequence>
<organism evidence="2 3">
    <name type="scientific">Mycoplasmopsis agassizii</name>
    <dbReference type="NCBI Taxonomy" id="33922"/>
    <lineage>
        <taxon>Bacteria</taxon>
        <taxon>Bacillati</taxon>
        <taxon>Mycoplasmatota</taxon>
        <taxon>Mycoplasmoidales</taxon>
        <taxon>Metamycoplasmataceae</taxon>
        <taxon>Mycoplasmopsis</taxon>
    </lineage>
</organism>
<name>A0ABX4H4P1_9BACT</name>
<dbReference type="PROSITE" id="PS51257">
    <property type="entry name" value="PROKAR_LIPOPROTEIN"/>
    <property type="match status" value="1"/>
</dbReference>
<feature type="chain" id="PRO_5045972444" description="P60-like lipoprotein" evidence="1">
    <location>
        <begin position="30"/>
        <end position="446"/>
    </location>
</feature>
<keyword evidence="3" id="KW-1185">Reference proteome</keyword>